<name>A0A9W6SXY3_CANBO</name>
<dbReference type="Pfam" id="PF23240">
    <property type="entry name" value="HAT_PRP39_N"/>
    <property type="match status" value="1"/>
</dbReference>
<evidence type="ECO:0000256" key="4">
    <source>
        <dbReference type="ARBA" id="ARBA00023187"/>
    </source>
</evidence>
<reference evidence="6" key="1">
    <citation type="submission" date="2023-04" db="EMBL/GenBank/DDBJ databases">
        <title>Candida boidinii NBRC 10035.</title>
        <authorList>
            <person name="Ichikawa N."/>
            <person name="Sato H."/>
            <person name="Tonouchi N."/>
        </authorList>
    </citation>
    <scope>NUCLEOTIDE SEQUENCE</scope>
    <source>
        <strain evidence="6">NBRC 10035</strain>
    </source>
</reference>
<keyword evidence="7" id="KW-1185">Reference proteome</keyword>
<gene>
    <name evidence="6" type="ORF">Cboi02_000170200</name>
</gene>
<dbReference type="InterPro" id="IPR059164">
    <property type="entry name" value="HAT_PRP39_C"/>
</dbReference>
<dbReference type="PANTHER" id="PTHR17204">
    <property type="entry name" value="PRE-MRNA PROCESSING PROTEIN PRP39-RELATED"/>
    <property type="match status" value="1"/>
</dbReference>
<comment type="subcellular location">
    <subcellularLocation>
        <location evidence="1">Nucleus</location>
    </subcellularLocation>
</comment>
<dbReference type="AlphaFoldDB" id="A0A9W6SXY3"/>
<evidence type="ECO:0000256" key="5">
    <source>
        <dbReference type="ARBA" id="ARBA00023242"/>
    </source>
</evidence>
<protein>
    <submittedName>
        <fullName evidence="6">Unnamed protein product</fullName>
    </submittedName>
</protein>
<keyword evidence="2" id="KW-0507">mRNA processing</keyword>
<evidence type="ECO:0000256" key="1">
    <source>
        <dbReference type="ARBA" id="ARBA00004123"/>
    </source>
</evidence>
<keyword evidence="4" id="KW-0508">mRNA splicing</keyword>
<dbReference type="PANTHER" id="PTHR17204:SF23">
    <property type="entry name" value="U1 SMALL NUCLEAR RIBONUCLEOPROTEIN COMPONENT PRP42"/>
    <property type="match status" value="1"/>
</dbReference>
<organism evidence="6 7">
    <name type="scientific">Candida boidinii</name>
    <name type="common">Yeast</name>
    <dbReference type="NCBI Taxonomy" id="5477"/>
    <lineage>
        <taxon>Eukaryota</taxon>
        <taxon>Fungi</taxon>
        <taxon>Dikarya</taxon>
        <taxon>Ascomycota</taxon>
        <taxon>Saccharomycotina</taxon>
        <taxon>Pichiomycetes</taxon>
        <taxon>Pichiales</taxon>
        <taxon>Pichiaceae</taxon>
        <taxon>Ogataea</taxon>
        <taxon>Ogataea/Candida clade</taxon>
    </lineage>
</organism>
<dbReference type="SMART" id="SM00386">
    <property type="entry name" value="HAT"/>
    <property type="match status" value="4"/>
</dbReference>
<dbReference type="GO" id="GO:0030627">
    <property type="term" value="F:pre-mRNA 5'-splice site binding"/>
    <property type="evidence" value="ECO:0007669"/>
    <property type="project" value="TreeGrafter"/>
</dbReference>
<proteinExistence type="predicted"/>
<dbReference type="InterPro" id="IPR003107">
    <property type="entry name" value="HAT"/>
</dbReference>
<evidence type="ECO:0000256" key="3">
    <source>
        <dbReference type="ARBA" id="ARBA00022737"/>
    </source>
</evidence>
<accession>A0A9W6SXY3</accession>
<dbReference type="Gene3D" id="1.25.40.10">
    <property type="entry name" value="Tetratricopeptide repeat domain"/>
    <property type="match status" value="2"/>
</dbReference>
<dbReference type="Pfam" id="PF23241">
    <property type="entry name" value="HAT_PRP39_C"/>
    <property type="match status" value="1"/>
</dbReference>
<keyword evidence="5" id="KW-0539">Nucleus</keyword>
<dbReference type="GO" id="GO:0005685">
    <property type="term" value="C:U1 snRNP"/>
    <property type="evidence" value="ECO:0007669"/>
    <property type="project" value="TreeGrafter"/>
</dbReference>
<dbReference type="Proteomes" id="UP001165120">
    <property type="component" value="Unassembled WGS sequence"/>
</dbReference>
<dbReference type="EMBL" id="BSXN01000429">
    <property type="protein sequence ID" value="GME68515.1"/>
    <property type="molecule type" value="Genomic_DNA"/>
</dbReference>
<dbReference type="GO" id="GO:0000395">
    <property type="term" value="P:mRNA 5'-splice site recognition"/>
    <property type="evidence" value="ECO:0007669"/>
    <property type="project" value="TreeGrafter"/>
</dbReference>
<evidence type="ECO:0000313" key="6">
    <source>
        <dbReference type="EMBL" id="GME68515.1"/>
    </source>
</evidence>
<evidence type="ECO:0000256" key="2">
    <source>
        <dbReference type="ARBA" id="ARBA00022664"/>
    </source>
</evidence>
<keyword evidence="3" id="KW-0677">Repeat</keyword>
<dbReference type="InterPro" id="IPR011990">
    <property type="entry name" value="TPR-like_helical_dom_sf"/>
</dbReference>
<dbReference type="SUPFAM" id="SSF48452">
    <property type="entry name" value="TPR-like"/>
    <property type="match status" value="1"/>
</dbReference>
<evidence type="ECO:0000313" key="7">
    <source>
        <dbReference type="Proteomes" id="UP001165120"/>
    </source>
</evidence>
<dbReference type="GO" id="GO:0071004">
    <property type="term" value="C:U2-type prespliceosome"/>
    <property type="evidence" value="ECO:0007669"/>
    <property type="project" value="TreeGrafter"/>
</dbReference>
<sequence length="563" mass="67665">MTVFENEELDYSLIENTEWFEISKQVNKDPNDFAKWMKLIEVTEKLPYYSSLATTSPLYNTRLQRDKYRINKNSPSTFKSILCITFENFLTKYPYCEQIWCNYAIWLYELGLTDGSFEIFEKSLKVVPHSLIIWLEYIRFSSLTLTDREKELELFERARISVGYHYYAHLLYDQYIEFLEKNEMTKHYYYLLRRIIEIPLYHYSKYFKKWLNLIEKSTLKELKYIVNESDLSVLTSNNVKSFVDIVRSKERSREVLIQLKKRYLDIYITTQYNSYQFWNFEKSIKRPYYNTDKLSRRELTNWNNYIEFAENLCLKSSTKDSSITSNNENMAKMIYERCLITTCNYPTFWVKFSNFHLNRNDLSRAKSVLSKGASICGNLKLKIRLIDLYILSNDIHKAEKQLVEINELYPNSLEVFNKLLEVNSILEEDPQGKDEKILTLVEDKLSVVKNTVYEPQFDSLFQDLLNFSFIKRTRLLTFFQKYKNSKKNSYYFYKAYYDLVFFPTNDEDLTKLVSLKSIRDKIKENLSDFDYQRIVNVIDEFDRDEETDLVATQDVEMKDDDEN</sequence>
<dbReference type="GO" id="GO:0000243">
    <property type="term" value="C:commitment complex"/>
    <property type="evidence" value="ECO:0007669"/>
    <property type="project" value="TreeGrafter"/>
</dbReference>
<comment type="caution">
    <text evidence="6">The sequence shown here is derived from an EMBL/GenBank/DDBJ whole genome shotgun (WGS) entry which is preliminary data.</text>
</comment>